<evidence type="ECO:0000313" key="2">
    <source>
        <dbReference type="Proteomes" id="UP000297861"/>
    </source>
</evidence>
<dbReference type="Proteomes" id="UP000297861">
    <property type="component" value="Unassembled WGS sequence"/>
</dbReference>
<organism evidence="1 2">
    <name type="scientific">Dysgonomonas capnocytophagoides</name>
    <dbReference type="NCBI Taxonomy" id="45254"/>
    <lineage>
        <taxon>Bacteria</taxon>
        <taxon>Pseudomonadati</taxon>
        <taxon>Bacteroidota</taxon>
        <taxon>Bacteroidia</taxon>
        <taxon>Bacteroidales</taxon>
        <taxon>Dysgonomonadaceae</taxon>
        <taxon>Dysgonomonas</taxon>
    </lineage>
</organism>
<keyword evidence="2" id="KW-1185">Reference proteome</keyword>
<protein>
    <submittedName>
        <fullName evidence="1">Uncharacterized protein</fullName>
    </submittedName>
</protein>
<name>A0A4Y8KZ48_9BACT</name>
<comment type="caution">
    <text evidence="1">The sequence shown here is derived from an EMBL/GenBank/DDBJ whole genome shotgun (WGS) entry which is preliminary data.</text>
</comment>
<reference evidence="1 2" key="1">
    <citation type="submission" date="2019-03" db="EMBL/GenBank/DDBJ databases">
        <title>San Antonio Military Medical Center submission to MRSN (WRAIR), pending publication.</title>
        <authorList>
            <person name="Blyth D.M."/>
            <person name="Mccarthy S.L."/>
            <person name="Schall S.E."/>
            <person name="Stam J.A."/>
            <person name="Ong A.C."/>
            <person name="Mcgann P.T."/>
        </authorList>
    </citation>
    <scope>NUCLEOTIDE SEQUENCE [LARGE SCALE GENOMIC DNA]</scope>
    <source>
        <strain evidence="1 2">MRSN571793</strain>
    </source>
</reference>
<dbReference type="EMBL" id="SOML01000007">
    <property type="protein sequence ID" value="TFD95665.1"/>
    <property type="molecule type" value="Genomic_DNA"/>
</dbReference>
<accession>A0A4Y8KZ48</accession>
<proteinExistence type="predicted"/>
<dbReference type="AlphaFoldDB" id="A0A4Y8KZ48"/>
<dbReference type="RefSeq" id="WP_134436684.1">
    <property type="nucleotide sequence ID" value="NZ_JAWZLG010000074.1"/>
</dbReference>
<evidence type="ECO:0000313" key="1">
    <source>
        <dbReference type="EMBL" id="TFD95665.1"/>
    </source>
</evidence>
<sequence length="94" mass="10760">MNIEILSQLTTMVNKAEQQSVANHDNMQKMIDQAVERSRQMAYLVDILCAGTEQSTTGTCKIIRMIPRYTQSNNIRTGNPIRINLTDYQLRKSL</sequence>
<gene>
    <name evidence="1" type="ORF">E2605_12585</name>
</gene>